<dbReference type="PANTHER" id="PTHR30269">
    <property type="entry name" value="TRANSMEMBRANE PROTEIN YFCA"/>
    <property type="match status" value="1"/>
</dbReference>
<keyword evidence="10" id="KW-1185">Reference proteome</keyword>
<evidence type="ECO:0000256" key="4">
    <source>
        <dbReference type="ARBA" id="ARBA00022475"/>
    </source>
</evidence>
<keyword evidence="5 8" id="KW-0812">Transmembrane</keyword>
<comment type="similarity">
    <text evidence="2 8">Belongs to the 4-toluene sulfonate uptake permease (TSUP) (TC 2.A.102) family.</text>
</comment>
<dbReference type="eggNOG" id="COG0730">
    <property type="taxonomic scope" value="Bacteria"/>
</dbReference>
<name>A0A073IRQ0_9BACT</name>
<feature type="transmembrane region" description="Helical" evidence="8">
    <location>
        <begin position="39"/>
        <end position="61"/>
    </location>
</feature>
<evidence type="ECO:0000256" key="7">
    <source>
        <dbReference type="ARBA" id="ARBA00023136"/>
    </source>
</evidence>
<keyword evidence="4 8" id="KW-1003">Cell membrane</keyword>
<gene>
    <name evidence="9" type="ORF">EH55_13490</name>
</gene>
<evidence type="ECO:0000313" key="10">
    <source>
        <dbReference type="Proteomes" id="UP000027665"/>
    </source>
</evidence>
<keyword evidence="6 8" id="KW-1133">Transmembrane helix</keyword>
<feature type="transmembrane region" description="Helical" evidence="8">
    <location>
        <begin position="99"/>
        <end position="117"/>
    </location>
</feature>
<dbReference type="GO" id="GO:0005886">
    <property type="term" value="C:plasma membrane"/>
    <property type="evidence" value="ECO:0007669"/>
    <property type="project" value="UniProtKB-SubCell"/>
</dbReference>
<evidence type="ECO:0000313" key="9">
    <source>
        <dbReference type="EMBL" id="KEJ93003.1"/>
    </source>
</evidence>
<feature type="transmembrane region" description="Helical" evidence="8">
    <location>
        <begin position="231"/>
        <end position="249"/>
    </location>
</feature>
<dbReference type="Proteomes" id="UP000027665">
    <property type="component" value="Unassembled WGS sequence"/>
</dbReference>
<organism evidence="9 10">
    <name type="scientific">Synergistes jonesii</name>
    <dbReference type="NCBI Taxonomy" id="2754"/>
    <lineage>
        <taxon>Bacteria</taxon>
        <taxon>Thermotogati</taxon>
        <taxon>Synergistota</taxon>
        <taxon>Synergistia</taxon>
        <taxon>Synergistales</taxon>
        <taxon>Synergistaceae</taxon>
        <taxon>Synergistes</taxon>
    </lineage>
</organism>
<comment type="subcellular location">
    <subcellularLocation>
        <location evidence="1 8">Cell membrane</location>
        <topology evidence="1 8">Multi-pass membrane protein</topology>
    </subcellularLocation>
</comment>
<reference evidence="9 10" key="1">
    <citation type="submission" date="2014-04" db="EMBL/GenBank/DDBJ databases">
        <title>Draft Genome Sequence of Synergistes jonesii.</title>
        <authorList>
            <person name="Coil D.A."/>
            <person name="Eisen J.A."/>
            <person name="Holland-Moritz H.E."/>
        </authorList>
    </citation>
    <scope>NUCLEOTIDE SEQUENCE [LARGE SCALE GENOMIC DNA]</scope>
    <source>
        <strain evidence="9 10">78-1</strain>
    </source>
</reference>
<accession>A0A073IRQ0</accession>
<dbReference type="AlphaFoldDB" id="A0A073IRQ0"/>
<dbReference type="Pfam" id="PF01925">
    <property type="entry name" value="TauE"/>
    <property type="match status" value="1"/>
</dbReference>
<protein>
    <recommendedName>
        <fullName evidence="8">Probable membrane transporter protein</fullName>
    </recommendedName>
</protein>
<keyword evidence="3" id="KW-0813">Transport</keyword>
<dbReference type="EMBL" id="JMKI01000008">
    <property type="protein sequence ID" value="KEJ93003.1"/>
    <property type="molecule type" value="Genomic_DNA"/>
</dbReference>
<dbReference type="InterPro" id="IPR002781">
    <property type="entry name" value="TM_pro_TauE-like"/>
</dbReference>
<evidence type="ECO:0000256" key="5">
    <source>
        <dbReference type="ARBA" id="ARBA00022692"/>
    </source>
</evidence>
<feature type="transmembrane region" description="Helical" evidence="8">
    <location>
        <begin position="73"/>
        <end position="93"/>
    </location>
</feature>
<keyword evidence="7 8" id="KW-0472">Membrane</keyword>
<evidence type="ECO:0000256" key="8">
    <source>
        <dbReference type="RuleBase" id="RU363041"/>
    </source>
</evidence>
<dbReference type="InterPro" id="IPR052017">
    <property type="entry name" value="TSUP"/>
</dbReference>
<dbReference type="PANTHER" id="PTHR30269:SF0">
    <property type="entry name" value="MEMBRANE TRANSPORTER PROTEIN YFCA-RELATED"/>
    <property type="match status" value="1"/>
</dbReference>
<comment type="caution">
    <text evidence="9">The sequence shown here is derived from an EMBL/GenBank/DDBJ whole genome shotgun (WGS) entry which is preliminary data.</text>
</comment>
<sequence>MSKLSLIFLCFLVFVAGFVDASAGGGGLISLPAYFFTGMPAHLALGCNKFSGFCGGVFSVMKFWRGGAVRLRAALVAAAGSFIGSVGGSMTALVLPEHVIKTMVLTILPCAAAIILLKREMGDEDRSRSLGRGKADALSLAIGLLIGFYDGVFGPGTGTFAIMAFSALMGFDLRTASGNAKILNLASNAASAITFAAAGNILYGIALPAALCGIAGNFAGAHMALTKGSKFIRPMMLCVLALLMLKILWDLLS</sequence>
<proteinExistence type="inferred from homology"/>
<evidence type="ECO:0000256" key="2">
    <source>
        <dbReference type="ARBA" id="ARBA00009142"/>
    </source>
</evidence>
<evidence type="ECO:0000256" key="6">
    <source>
        <dbReference type="ARBA" id="ARBA00022989"/>
    </source>
</evidence>
<evidence type="ECO:0000256" key="3">
    <source>
        <dbReference type="ARBA" id="ARBA00022448"/>
    </source>
</evidence>
<feature type="transmembrane region" description="Helical" evidence="8">
    <location>
        <begin position="138"/>
        <end position="169"/>
    </location>
</feature>
<evidence type="ECO:0000256" key="1">
    <source>
        <dbReference type="ARBA" id="ARBA00004651"/>
    </source>
</evidence>
<dbReference type="STRING" id="2754.EH55_13490"/>
<feature type="transmembrane region" description="Helical" evidence="8">
    <location>
        <begin position="189"/>
        <end position="219"/>
    </location>
</feature>